<dbReference type="InterPro" id="IPR038071">
    <property type="entry name" value="UROD/MetE-like_sf"/>
</dbReference>
<organism evidence="1 2">
    <name type="scientific">Blautia caccae</name>
    <dbReference type="NCBI Taxonomy" id="3133175"/>
    <lineage>
        <taxon>Bacteria</taxon>
        <taxon>Bacillati</taxon>
        <taxon>Bacillota</taxon>
        <taxon>Clostridia</taxon>
        <taxon>Lachnospirales</taxon>
        <taxon>Lachnospiraceae</taxon>
        <taxon>Blautia</taxon>
    </lineage>
</organism>
<dbReference type="RefSeq" id="WP_148392584.1">
    <property type="nucleotide sequence ID" value="NZ_JBBMFP010000003.1"/>
</dbReference>
<evidence type="ECO:0000313" key="2">
    <source>
        <dbReference type="Proteomes" id="UP001457898"/>
    </source>
</evidence>
<accession>A0ABV1DIV4</accession>
<dbReference type="SUPFAM" id="SSF51726">
    <property type="entry name" value="UROD/MetE-like"/>
    <property type="match status" value="1"/>
</dbReference>
<dbReference type="Gene3D" id="3.20.20.210">
    <property type="match status" value="1"/>
</dbReference>
<evidence type="ECO:0000313" key="1">
    <source>
        <dbReference type="EMBL" id="MEQ2430299.1"/>
    </source>
</evidence>
<protein>
    <recommendedName>
        <fullName evidence="3">Trimethylamine corrinoid protein 2</fullName>
    </recommendedName>
</protein>
<keyword evidence="2" id="KW-1185">Reference proteome</keyword>
<comment type="caution">
    <text evidence="1">The sequence shown here is derived from an EMBL/GenBank/DDBJ whole genome shotgun (WGS) entry which is preliminary data.</text>
</comment>
<gene>
    <name evidence="1" type="ORF">WMO65_04710</name>
</gene>
<dbReference type="Proteomes" id="UP001457898">
    <property type="component" value="Unassembled WGS sequence"/>
</dbReference>
<reference evidence="1 2" key="1">
    <citation type="submission" date="2024-03" db="EMBL/GenBank/DDBJ databases">
        <title>Human intestinal bacterial collection.</title>
        <authorList>
            <person name="Pauvert C."/>
            <person name="Hitch T.C.A."/>
            <person name="Clavel T."/>
        </authorList>
    </citation>
    <scope>NUCLEOTIDE SEQUENCE [LARGE SCALE GENOMIC DNA]</scope>
    <source>
        <strain evidence="1 2">CLA-SR-H028</strain>
    </source>
</reference>
<name>A0ABV1DIV4_9FIRM</name>
<proteinExistence type="predicted"/>
<evidence type="ECO:0008006" key="3">
    <source>
        <dbReference type="Google" id="ProtNLM"/>
    </source>
</evidence>
<sequence>MGIKFTSEDWARIGETYDKWWSKELDRPVIKLTLQKEYSYSGNIPLLAQDNCHRLDISAEDVVERINLDLENQEYYGDAFPMFNFDVFGPGLVGAFLGAELDNSTGKVWLAFPEKLELKDMHFEYQKDNVWLNRIKDIYNAAHKKWKGNVLMGMPDLGGVMDILSCVRGANDLLLDLYDEPDEVKRVSKEIQDLWIRYYRELEEVLQPVNPGYSDWSGLYSSQPSYVVQDDFAYMIGPDMFEEFVVDDLTNLCNTMTNTLYHLDGKGQLNHLPQLMAIESLGAIQWCPGDMAPSCKEWMDVYRSIRKSGKNMQILGDETDFAAIAKEIGAKGLYQGFTRPYAQKERMLRHMEQYGVR</sequence>
<dbReference type="EMBL" id="JBBMFP010000003">
    <property type="protein sequence ID" value="MEQ2430299.1"/>
    <property type="molecule type" value="Genomic_DNA"/>
</dbReference>